<feature type="non-terminal residue" evidence="12">
    <location>
        <position position="355"/>
    </location>
</feature>
<dbReference type="InterPro" id="IPR013083">
    <property type="entry name" value="Znf_RING/FYVE/PHD"/>
</dbReference>
<evidence type="ECO:0000256" key="8">
    <source>
        <dbReference type="ARBA" id="ARBA00023163"/>
    </source>
</evidence>
<protein>
    <recommendedName>
        <fullName evidence="2">RING-type E3 ubiquitin transferase</fullName>
        <ecNumber evidence="2">2.3.2.27</ecNumber>
    </recommendedName>
</protein>
<keyword evidence="4" id="KW-0479">Metal-binding</keyword>
<evidence type="ECO:0000256" key="1">
    <source>
        <dbReference type="ARBA" id="ARBA00000900"/>
    </source>
</evidence>
<feature type="compositionally biased region" description="Polar residues" evidence="10">
    <location>
        <begin position="73"/>
        <end position="82"/>
    </location>
</feature>
<dbReference type="PANTHER" id="PTHR46077:SF1">
    <property type="entry name" value="TOP1 BINDING ARGININE_SERINE RICH PROTEIN, E3 UBIQUITIN LIGASE"/>
    <property type="match status" value="1"/>
</dbReference>
<feature type="compositionally biased region" description="Basic residues" evidence="10">
    <location>
        <begin position="346"/>
        <end position="355"/>
    </location>
</feature>
<keyword evidence="5 9" id="KW-0863">Zinc-finger</keyword>
<dbReference type="GO" id="GO:0061630">
    <property type="term" value="F:ubiquitin protein ligase activity"/>
    <property type="evidence" value="ECO:0007669"/>
    <property type="project" value="UniProtKB-EC"/>
</dbReference>
<dbReference type="EC" id="2.3.2.27" evidence="2"/>
<dbReference type="InterPro" id="IPR017907">
    <property type="entry name" value="Znf_RING_CS"/>
</dbReference>
<keyword evidence="3" id="KW-0808">Transferase</keyword>
<dbReference type="GO" id="GO:0006513">
    <property type="term" value="P:protein monoubiquitination"/>
    <property type="evidence" value="ECO:0007669"/>
    <property type="project" value="TreeGrafter"/>
</dbReference>
<dbReference type="GO" id="GO:0008270">
    <property type="term" value="F:zinc ion binding"/>
    <property type="evidence" value="ECO:0007669"/>
    <property type="project" value="UniProtKB-KW"/>
</dbReference>
<keyword evidence="13" id="KW-1185">Reference proteome</keyword>
<evidence type="ECO:0000256" key="4">
    <source>
        <dbReference type="ARBA" id="ARBA00022723"/>
    </source>
</evidence>
<keyword evidence="7" id="KW-0805">Transcription regulation</keyword>
<gene>
    <name evidence="12" type="primary">Topors_1</name>
    <name evidence="12" type="ORF">PSIHAE_R12507</name>
</gene>
<evidence type="ECO:0000313" key="13">
    <source>
        <dbReference type="Proteomes" id="UP000574528"/>
    </source>
</evidence>
<dbReference type="EMBL" id="VWZI01008163">
    <property type="protein sequence ID" value="NXG44971.1"/>
    <property type="molecule type" value="Genomic_DNA"/>
</dbReference>
<dbReference type="PROSITE" id="PS50089">
    <property type="entry name" value="ZF_RING_2"/>
    <property type="match status" value="1"/>
</dbReference>
<sequence length="355" mass="38907">MSEETVQTCPICCNIQRDAGIVQPCQHQFCLGCILRWAKNTSSCPLCKEAMVKVRFSVRGEDDYLEHVITPPAQASHTSSQAGRAPEHLGSSSPHGPEVPPASSPQGMPFPGEQGAAETAARARVGGLLPETWAVLFRQNRHLLFRMLPWLRHELHQICEERWWLAWAAEKLILAELCLNGPEREALVHRMRLTLQEFTTPLVEELIEVIQDQYSREAQNLLSSYAAEQEDSRLASSHSPADLGRGSPAPQLASSSSNAGSGEEEEEPSTSDAAPGTGPGGPQPGPVQIRQEQPQEEPKQVPEAGPSAHDCSHNPSTQGQGMSPLGEGHRRPRKRRAAGAQDCALPRKRPPRRRR</sequence>
<dbReference type="GO" id="GO:0016874">
    <property type="term" value="F:ligase activity"/>
    <property type="evidence" value="ECO:0007669"/>
    <property type="project" value="UniProtKB-KW"/>
</dbReference>
<keyword evidence="6" id="KW-0862">Zinc</keyword>
<organism evidence="12 13">
    <name type="scientific">Psilopogon haemacephalus</name>
    <name type="common">coppersmith barbet</name>
    <dbReference type="NCBI Taxonomy" id="2585815"/>
    <lineage>
        <taxon>Eukaryota</taxon>
        <taxon>Metazoa</taxon>
        <taxon>Chordata</taxon>
        <taxon>Craniata</taxon>
        <taxon>Vertebrata</taxon>
        <taxon>Euteleostomi</taxon>
        <taxon>Archelosauria</taxon>
        <taxon>Archosauria</taxon>
        <taxon>Dinosauria</taxon>
        <taxon>Saurischia</taxon>
        <taxon>Theropoda</taxon>
        <taxon>Coelurosauria</taxon>
        <taxon>Aves</taxon>
        <taxon>Neognathae</taxon>
        <taxon>Neoaves</taxon>
        <taxon>Telluraves</taxon>
        <taxon>Coraciimorphae</taxon>
        <taxon>Piciformes</taxon>
        <taxon>Megalaimidae</taxon>
        <taxon>Psilopogon</taxon>
    </lineage>
</organism>
<evidence type="ECO:0000256" key="5">
    <source>
        <dbReference type="ARBA" id="ARBA00022771"/>
    </source>
</evidence>
<evidence type="ECO:0000256" key="7">
    <source>
        <dbReference type="ARBA" id="ARBA00023015"/>
    </source>
</evidence>
<dbReference type="GO" id="GO:0000209">
    <property type="term" value="P:protein polyubiquitination"/>
    <property type="evidence" value="ECO:0007669"/>
    <property type="project" value="TreeGrafter"/>
</dbReference>
<dbReference type="AlphaFoldDB" id="A0A7K9BX81"/>
<name>A0A7K9BX81_9PICI</name>
<evidence type="ECO:0000256" key="6">
    <source>
        <dbReference type="ARBA" id="ARBA00022833"/>
    </source>
</evidence>
<evidence type="ECO:0000313" key="12">
    <source>
        <dbReference type="EMBL" id="NXG44971.1"/>
    </source>
</evidence>
<dbReference type="Pfam" id="PF00097">
    <property type="entry name" value="zf-C3HC4"/>
    <property type="match status" value="1"/>
</dbReference>
<feature type="domain" description="RING-type" evidence="11">
    <location>
        <begin position="9"/>
        <end position="48"/>
    </location>
</feature>
<feature type="region of interest" description="Disordered" evidence="10">
    <location>
        <begin position="229"/>
        <end position="355"/>
    </location>
</feature>
<dbReference type="SUPFAM" id="SSF57850">
    <property type="entry name" value="RING/U-box"/>
    <property type="match status" value="1"/>
</dbReference>
<evidence type="ECO:0000256" key="3">
    <source>
        <dbReference type="ARBA" id="ARBA00022679"/>
    </source>
</evidence>
<dbReference type="SMART" id="SM00184">
    <property type="entry name" value="RING"/>
    <property type="match status" value="1"/>
</dbReference>
<comment type="catalytic activity">
    <reaction evidence="1">
        <text>S-ubiquitinyl-[E2 ubiquitin-conjugating enzyme]-L-cysteine + [acceptor protein]-L-lysine = [E2 ubiquitin-conjugating enzyme]-L-cysteine + N(6)-ubiquitinyl-[acceptor protein]-L-lysine.</text>
        <dbReference type="EC" id="2.3.2.27"/>
    </reaction>
</comment>
<accession>A0A7K9BX81</accession>
<proteinExistence type="predicted"/>
<comment type="caution">
    <text evidence="12">The sequence shown here is derived from an EMBL/GenBank/DDBJ whole genome shotgun (WGS) entry which is preliminary data.</text>
</comment>
<keyword evidence="12" id="KW-0436">Ligase</keyword>
<evidence type="ECO:0000256" key="2">
    <source>
        <dbReference type="ARBA" id="ARBA00012483"/>
    </source>
</evidence>
<dbReference type="InterPro" id="IPR001841">
    <property type="entry name" value="Znf_RING"/>
</dbReference>
<evidence type="ECO:0000256" key="10">
    <source>
        <dbReference type="SAM" id="MobiDB-lite"/>
    </source>
</evidence>
<dbReference type="Gene3D" id="3.30.40.10">
    <property type="entry name" value="Zinc/RING finger domain, C3HC4 (zinc finger)"/>
    <property type="match status" value="1"/>
</dbReference>
<evidence type="ECO:0000259" key="11">
    <source>
        <dbReference type="PROSITE" id="PS50089"/>
    </source>
</evidence>
<keyword evidence="8" id="KW-0804">Transcription</keyword>
<reference evidence="12 13" key="1">
    <citation type="submission" date="2019-09" db="EMBL/GenBank/DDBJ databases">
        <title>Bird 10,000 Genomes (B10K) Project - Family phase.</title>
        <authorList>
            <person name="Zhang G."/>
        </authorList>
    </citation>
    <scope>NUCLEOTIDE SEQUENCE [LARGE SCALE GENOMIC DNA]</scope>
    <source>
        <strain evidence="12">B10K-DU-001-24</strain>
        <tissue evidence="12">Muscle</tissue>
    </source>
</reference>
<evidence type="ECO:0000256" key="9">
    <source>
        <dbReference type="PROSITE-ProRule" id="PRU00175"/>
    </source>
</evidence>
<dbReference type="OrthoDB" id="21204at2759"/>
<dbReference type="Proteomes" id="UP000574528">
    <property type="component" value="Unassembled WGS sequence"/>
</dbReference>
<feature type="region of interest" description="Disordered" evidence="10">
    <location>
        <begin position="71"/>
        <end position="117"/>
    </location>
</feature>
<dbReference type="InterPro" id="IPR018957">
    <property type="entry name" value="Znf_C3HC4_RING-type"/>
</dbReference>
<feature type="non-terminal residue" evidence="12">
    <location>
        <position position="1"/>
    </location>
</feature>
<dbReference type="PANTHER" id="PTHR46077">
    <property type="entry name" value="E3 UBIQUITIN-PROTEIN LIGASE TOPORS"/>
    <property type="match status" value="1"/>
</dbReference>
<dbReference type="PROSITE" id="PS00518">
    <property type="entry name" value="ZF_RING_1"/>
    <property type="match status" value="1"/>
</dbReference>